<feature type="region of interest" description="Disordered" evidence="1">
    <location>
        <begin position="14"/>
        <end position="41"/>
    </location>
</feature>
<feature type="region of interest" description="Disordered" evidence="1">
    <location>
        <begin position="59"/>
        <end position="90"/>
    </location>
</feature>
<dbReference type="KEGG" id="dov:DSCO28_53940"/>
<evidence type="ECO:0000313" key="3">
    <source>
        <dbReference type="Proteomes" id="UP000425960"/>
    </source>
</evidence>
<dbReference type="AlphaFoldDB" id="A0A5K7ZX79"/>
<feature type="compositionally biased region" description="Polar residues" evidence="1">
    <location>
        <begin position="66"/>
        <end position="78"/>
    </location>
</feature>
<evidence type="ECO:0000256" key="1">
    <source>
        <dbReference type="SAM" id="MobiDB-lite"/>
    </source>
</evidence>
<protein>
    <submittedName>
        <fullName evidence="2">Uncharacterized protein</fullName>
    </submittedName>
</protein>
<dbReference type="EMBL" id="AP021876">
    <property type="protein sequence ID" value="BBO84828.1"/>
    <property type="molecule type" value="Genomic_DNA"/>
</dbReference>
<reference evidence="2 3" key="1">
    <citation type="submission" date="2019-11" db="EMBL/GenBank/DDBJ databases">
        <title>Comparative genomics of hydrocarbon-degrading Desulfosarcina strains.</title>
        <authorList>
            <person name="Watanabe M."/>
            <person name="Kojima H."/>
            <person name="Fukui M."/>
        </authorList>
    </citation>
    <scope>NUCLEOTIDE SEQUENCE [LARGE SCALE GENOMIC DNA]</scope>
    <source>
        <strain evidence="2 3">28bB2T</strain>
    </source>
</reference>
<name>A0A5K7ZX79_9BACT</name>
<organism evidence="2 3">
    <name type="scientific">Desulfosarcina ovata subsp. sediminis</name>
    <dbReference type="NCBI Taxonomy" id="885957"/>
    <lineage>
        <taxon>Bacteria</taxon>
        <taxon>Pseudomonadati</taxon>
        <taxon>Thermodesulfobacteriota</taxon>
        <taxon>Desulfobacteria</taxon>
        <taxon>Desulfobacterales</taxon>
        <taxon>Desulfosarcinaceae</taxon>
        <taxon>Desulfosarcina</taxon>
    </lineage>
</organism>
<proteinExistence type="predicted"/>
<dbReference type="Proteomes" id="UP000425960">
    <property type="component" value="Chromosome"/>
</dbReference>
<accession>A0A5K7ZX79</accession>
<gene>
    <name evidence="2" type="ORF">DSCO28_53940</name>
</gene>
<evidence type="ECO:0000313" key="2">
    <source>
        <dbReference type="EMBL" id="BBO84828.1"/>
    </source>
</evidence>
<sequence>MIFCLFSVDLPAQDEQERAGKSQAPGHGEKKSSKKKNFNPEQVSVISAGISKEEEVVTEESVCVQKANNGNEQASNRGGSSGGKRTVFRK</sequence>